<dbReference type="PIRSF" id="PIRSF033579">
    <property type="entry name" value="Anaer_Co_chel"/>
    <property type="match status" value="1"/>
</dbReference>
<feature type="binding site" evidence="2">
    <location>
        <position position="217"/>
    </location>
    <ligand>
        <name>Co(2+)</name>
        <dbReference type="ChEBI" id="CHEBI:48828"/>
    </ligand>
</feature>
<feature type="active site" description="Proton acceptor" evidence="1">
    <location>
        <position position="187"/>
    </location>
</feature>
<dbReference type="Gene3D" id="3.40.50.1400">
    <property type="match status" value="2"/>
</dbReference>
<organism evidence="3 4">
    <name type="scientific">Breznakibacter xylanolyticus</name>
    <dbReference type="NCBI Taxonomy" id="990"/>
    <lineage>
        <taxon>Bacteria</taxon>
        <taxon>Pseudomonadati</taxon>
        <taxon>Bacteroidota</taxon>
        <taxon>Bacteroidia</taxon>
        <taxon>Marinilabiliales</taxon>
        <taxon>Marinilabiliaceae</taxon>
        <taxon>Breznakibacter</taxon>
    </lineage>
</organism>
<dbReference type="SUPFAM" id="SSF53800">
    <property type="entry name" value="Chelatase"/>
    <property type="match status" value="1"/>
</dbReference>
<keyword evidence="2" id="KW-0479">Metal-binding</keyword>
<sequence length="305" mass="33715">MHATVFCRMATGRWPSMRLLSALIVTLFLSIPIMAQKEKTPKTGILLIAFGTSIPEAQQAYNHIAEKVQAAFPGMEVRWGITSAMVRRKLAKAGQQLDSPASALARMADDGFTHVAVQSLHVIPGAEYHDLLRTVHALQGLPKGLTRVTVGDPLLCTHPDMLKTTDALVAWAASFRKSDEAVLFMGHGTHHPSNIYYPGLKYYLQQRDPLLFIGTVEGYPELEDVKQKLIDRQVKTAWLVPLMTVAGDHALNDMTGKDDQSWENILNQSGITTRPMLKGLGQVDALVDIWVEHLRAAIDQLGLQH</sequence>
<dbReference type="EMBL" id="QKZK01000002">
    <property type="protein sequence ID" value="PZX20394.1"/>
    <property type="molecule type" value="Genomic_DNA"/>
</dbReference>
<protein>
    <submittedName>
        <fullName evidence="3">Sirohydrochlorin cobaltochelatase</fullName>
    </submittedName>
</protein>
<comment type="caution">
    <text evidence="3">The sequence shown here is derived from an EMBL/GenBank/DDBJ whole genome shotgun (WGS) entry which is preliminary data.</text>
</comment>
<dbReference type="GO" id="GO:0016852">
    <property type="term" value="F:sirohydrochlorin cobaltochelatase activity"/>
    <property type="evidence" value="ECO:0007669"/>
    <property type="project" value="InterPro"/>
</dbReference>
<dbReference type="Pfam" id="PF06180">
    <property type="entry name" value="CbiK"/>
    <property type="match status" value="1"/>
</dbReference>
<feature type="binding site" evidence="2">
    <location>
        <position position="249"/>
    </location>
    <ligand>
        <name>Co(2+)</name>
        <dbReference type="ChEBI" id="CHEBI:48828"/>
    </ligand>
</feature>
<dbReference type="CDD" id="cd03412">
    <property type="entry name" value="CbiK_N"/>
    <property type="match status" value="1"/>
</dbReference>
<dbReference type="CDD" id="cd03413">
    <property type="entry name" value="CbiK_C"/>
    <property type="match status" value="1"/>
</dbReference>
<evidence type="ECO:0000313" key="4">
    <source>
        <dbReference type="Proteomes" id="UP000249239"/>
    </source>
</evidence>
<keyword evidence="4" id="KW-1185">Reference proteome</keyword>
<evidence type="ECO:0000256" key="2">
    <source>
        <dbReference type="PIRSR" id="PIRSR033579-3"/>
    </source>
</evidence>
<dbReference type="GO" id="GO:0046872">
    <property type="term" value="F:metal ion binding"/>
    <property type="evidence" value="ECO:0007669"/>
    <property type="project" value="UniProtKB-KW"/>
</dbReference>
<proteinExistence type="predicted"/>
<accession>A0A2W7NUX9</accession>
<name>A0A2W7NUX9_9BACT</name>
<evidence type="ECO:0000256" key="1">
    <source>
        <dbReference type="PIRSR" id="PIRSR033579-1"/>
    </source>
</evidence>
<keyword evidence="2" id="KW-0170">Cobalt</keyword>
<dbReference type="RefSeq" id="WP_111444121.1">
    <property type="nucleotide sequence ID" value="NZ_QKZK01000002.1"/>
</dbReference>
<dbReference type="AlphaFoldDB" id="A0A2W7NUX9"/>
<evidence type="ECO:0000313" key="3">
    <source>
        <dbReference type="EMBL" id="PZX20394.1"/>
    </source>
</evidence>
<feature type="binding site" evidence="2">
    <location>
        <position position="187"/>
    </location>
    <ligand>
        <name>Co(2+)</name>
        <dbReference type="ChEBI" id="CHEBI:48828"/>
    </ligand>
</feature>
<dbReference type="InterPro" id="IPR010388">
    <property type="entry name" value="Anaerobic_Co-chelatase"/>
</dbReference>
<dbReference type="Proteomes" id="UP000249239">
    <property type="component" value="Unassembled WGS sequence"/>
</dbReference>
<gene>
    <name evidence="3" type="ORF">LX69_00391</name>
</gene>
<dbReference type="OrthoDB" id="9770331at2"/>
<dbReference type="GO" id="GO:0019251">
    <property type="term" value="P:anaerobic cobalamin biosynthetic process"/>
    <property type="evidence" value="ECO:0007669"/>
    <property type="project" value="InterPro"/>
</dbReference>
<reference evidence="3 4" key="1">
    <citation type="submission" date="2018-06" db="EMBL/GenBank/DDBJ databases">
        <title>Genomic Encyclopedia of Archaeal and Bacterial Type Strains, Phase II (KMG-II): from individual species to whole genera.</title>
        <authorList>
            <person name="Goeker M."/>
        </authorList>
    </citation>
    <scope>NUCLEOTIDE SEQUENCE [LARGE SCALE GENOMIC DNA]</scope>
    <source>
        <strain evidence="3 4">DSM 6779</strain>
    </source>
</reference>